<feature type="domain" description="J" evidence="5">
    <location>
        <begin position="10"/>
        <end position="82"/>
    </location>
</feature>
<comment type="similarity">
    <text evidence="1 4">Belongs to the HscB family.</text>
</comment>
<dbReference type="SUPFAM" id="SSF46565">
    <property type="entry name" value="Chaperone J-domain"/>
    <property type="match status" value="1"/>
</dbReference>
<dbReference type="GO" id="GO:0051259">
    <property type="term" value="P:protein complex oligomerization"/>
    <property type="evidence" value="ECO:0007669"/>
    <property type="project" value="InterPro"/>
</dbReference>
<name>A0A2V1H557_9GAMM</name>
<comment type="function">
    <text evidence="3 4">Co-chaperone involved in the maturation of iron-sulfur cluster-containing proteins. Seems to help targeting proteins to be folded toward HscA.</text>
</comment>
<keyword evidence="2 4" id="KW-0143">Chaperone</keyword>
<evidence type="ECO:0000313" key="6">
    <source>
        <dbReference type="EMBL" id="PVZ72347.1"/>
    </source>
</evidence>
<dbReference type="InterPro" id="IPR036386">
    <property type="entry name" value="HscB_C_sf"/>
</dbReference>
<comment type="caution">
    <text evidence="6">The sequence shown here is derived from an EMBL/GenBank/DDBJ whole genome shotgun (WGS) entry which is preliminary data.</text>
</comment>
<dbReference type="PROSITE" id="PS50076">
    <property type="entry name" value="DNAJ_2"/>
    <property type="match status" value="1"/>
</dbReference>
<dbReference type="GO" id="GO:0044571">
    <property type="term" value="P:[2Fe-2S] cluster assembly"/>
    <property type="evidence" value="ECO:0007669"/>
    <property type="project" value="InterPro"/>
</dbReference>
<dbReference type="GO" id="GO:0051087">
    <property type="term" value="F:protein-folding chaperone binding"/>
    <property type="evidence" value="ECO:0007669"/>
    <property type="project" value="InterPro"/>
</dbReference>
<dbReference type="SUPFAM" id="SSF47144">
    <property type="entry name" value="HSC20 (HSCB), C-terminal oligomerisation domain"/>
    <property type="match status" value="1"/>
</dbReference>
<evidence type="ECO:0000256" key="1">
    <source>
        <dbReference type="ARBA" id="ARBA00010476"/>
    </source>
</evidence>
<organism evidence="6 7">
    <name type="scientific">Pelagibaculum spongiae</name>
    <dbReference type="NCBI Taxonomy" id="2080658"/>
    <lineage>
        <taxon>Bacteria</taxon>
        <taxon>Pseudomonadati</taxon>
        <taxon>Pseudomonadota</taxon>
        <taxon>Gammaproteobacteria</taxon>
        <taxon>Oceanospirillales</taxon>
        <taxon>Pelagibaculum</taxon>
    </lineage>
</organism>
<dbReference type="PANTHER" id="PTHR14021">
    <property type="entry name" value="IRON-SULFUR CLUSTER CO-CHAPERONE PROTEIN HSCB"/>
    <property type="match status" value="1"/>
</dbReference>
<dbReference type="CDD" id="cd06257">
    <property type="entry name" value="DnaJ"/>
    <property type="match status" value="1"/>
</dbReference>
<dbReference type="Proteomes" id="UP000244906">
    <property type="component" value="Unassembled WGS sequence"/>
</dbReference>
<evidence type="ECO:0000256" key="2">
    <source>
        <dbReference type="ARBA" id="ARBA00023186"/>
    </source>
</evidence>
<accession>A0A2V1H557</accession>
<proteinExistence type="inferred from homology"/>
<dbReference type="PANTHER" id="PTHR14021:SF15">
    <property type="entry name" value="IRON-SULFUR CLUSTER CO-CHAPERONE PROTEIN HSCB"/>
    <property type="match status" value="1"/>
</dbReference>
<dbReference type="HAMAP" id="MF_00682">
    <property type="entry name" value="HscB"/>
    <property type="match status" value="1"/>
</dbReference>
<dbReference type="EMBL" id="QDDL01000001">
    <property type="protein sequence ID" value="PVZ72347.1"/>
    <property type="molecule type" value="Genomic_DNA"/>
</dbReference>
<protein>
    <recommendedName>
        <fullName evidence="4">Co-chaperone protein HscB homolog</fullName>
    </recommendedName>
</protein>
<dbReference type="Gene3D" id="1.10.287.110">
    <property type="entry name" value="DnaJ domain"/>
    <property type="match status" value="1"/>
</dbReference>
<sequence length="180" mass="20318">MSDVAALTANYFQLFALPVDFTIDRQLLDNSYRKLQQQFHPDRFATASAAEQRLAMQISSRINEAQQALKHPRSRAAYMLELQGRDMSSERTTNDMIFLMQQMDLREQVAEASNTADPAMTLMGLSEKTDQLEAELLNGLDDLLKSTAVEDLDQAESRVQKLQFVEKLRVALEAAEDCLG</sequence>
<dbReference type="RefSeq" id="WP_116685933.1">
    <property type="nucleotide sequence ID" value="NZ_CAWNYD010000001.1"/>
</dbReference>
<gene>
    <name evidence="4 6" type="primary">hscB</name>
    <name evidence="6" type="ORF">DC094_04890</name>
</gene>
<dbReference type="InterPro" id="IPR036869">
    <property type="entry name" value="J_dom_sf"/>
</dbReference>
<dbReference type="OrthoDB" id="287587at2"/>
<dbReference type="GO" id="GO:0006457">
    <property type="term" value="P:protein folding"/>
    <property type="evidence" value="ECO:0007669"/>
    <property type="project" value="UniProtKB-UniRule"/>
</dbReference>
<dbReference type="InterPro" id="IPR004640">
    <property type="entry name" value="HscB"/>
</dbReference>
<dbReference type="Gene3D" id="1.20.1280.20">
    <property type="entry name" value="HscB, C-terminal domain"/>
    <property type="match status" value="1"/>
</dbReference>
<evidence type="ECO:0000259" key="5">
    <source>
        <dbReference type="PROSITE" id="PS50076"/>
    </source>
</evidence>
<dbReference type="NCBIfam" id="TIGR00714">
    <property type="entry name" value="hscB"/>
    <property type="match status" value="1"/>
</dbReference>
<comment type="subunit">
    <text evidence="4">Interacts with HscA and stimulates its ATPase activity.</text>
</comment>
<dbReference type="GO" id="GO:1990230">
    <property type="term" value="C:iron-sulfur cluster transfer complex"/>
    <property type="evidence" value="ECO:0007669"/>
    <property type="project" value="TreeGrafter"/>
</dbReference>
<dbReference type="GO" id="GO:0001671">
    <property type="term" value="F:ATPase activator activity"/>
    <property type="evidence" value="ECO:0007669"/>
    <property type="project" value="InterPro"/>
</dbReference>
<dbReference type="SMART" id="SM00271">
    <property type="entry name" value="DnaJ"/>
    <property type="match status" value="1"/>
</dbReference>
<dbReference type="Pfam" id="PF07743">
    <property type="entry name" value="HSCB_C"/>
    <property type="match status" value="1"/>
</dbReference>
<evidence type="ECO:0000256" key="3">
    <source>
        <dbReference type="ARBA" id="ARBA00025596"/>
    </source>
</evidence>
<evidence type="ECO:0000313" key="7">
    <source>
        <dbReference type="Proteomes" id="UP000244906"/>
    </source>
</evidence>
<evidence type="ECO:0000256" key="4">
    <source>
        <dbReference type="HAMAP-Rule" id="MF_00682"/>
    </source>
</evidence>
<dbReference type="InterPro" id="IPR001623">
    <property type="entry name" value="DnaJ_domain"/>
</dbReference>
<dbReference type="InterPro" id="IPR009073">
    <property type="entry name" value="HscB_oligo_C"/>
</dbReference>
<dbReference type="AlphaFoldDB" id="A0A2V1H557"/>
<keyword evidence="7" id="KW-1185">Reference proteome</keyword>
<reference evidence="6 7" key="1">
    <citation type="submission" date="2018-04" db="EMBL/GenBank/DDBJ databases">
        <title>Thalassorhabdus spongiae gen. nov., sp. nov., isolated from a marine sponge in South-West Iceland.</title>
        <authorList>
            <person name="Knobloch S."/>
            <person name="Daussin A."/>
            <person name="Johannsson R."/>
            <person name="Marteinsson V.T."/>
        </authorList>
    </citation>
    <scope>NUCLEOTIDE SEQUENCE [LARGE SCALE GENOMIC DNA]</scope>
    <source>
        <strain evidence="6 7">Hp12</strain>
    </source>
</reference>